<dbReference type="SUPFAM" id="SSF52540">
    <property type="entry name" value="P-loop containing nucleoside triphosphate hydrolases"/>
    <property type="match status" value="1"/>
</dbReference>
<dbReference type="Gene3D" id="3.40.50.300">
    <property type="entry name" value="P-loop containing nucleotide triphosphate hydrolases"/>
    <property type="match status" value="1"/>
</dbReference>
<evidence type="ECO:0000256" key="4">
    <source>
        <dbReference type="ARBA" id="ARBA00022840"/>
    </source>
</evidence>
<dbReference type="InterPro" id="IPR003439">
    <property type="entry name" value="ABC_transporter-like_ATP-bd"/>
</dbReference>
<dbReference type="InterPro" id="IPR027417">
    <property type="entry name" value="P-loop_NTPase"/>
</dbReference>
<feature type="domain" description="ABC transmembrane type-1" evidence="9">
    <location>
        <begin position="26"/>
        <end position="177"/>
    </location>
</feature>
<evidence type="ECO:0000256" key="1">
    <source>
        <dbReference type="ARBA" id="ARBA00004651"/>
    </source>
</evidence>
<dbReference type="InterPro" id="IPR011527">
    <property type="entry name" value="ABC1_TM_dom"/>
</dbReference>
<dbReference type="RefSeq" id="WP_134167370.1">
    <property type="nucleotide sequence ID" value="NZ_SODD01000001.1"/>
</dbReference>
<keyword evidence="3" id="KW-0547">Nucleotide-binding</keyword>
<feature type="domain" description="ABC transporter" evidence="8">
    <location>
        <begin position="342"/>
        <end position="578"/>
    </location>
</feature>
<evidence type="ECO:0000313" key="11">
    <source>
        <dbReference type="Proteomes" id="UP000294743"/>
    </source>
</evidence>
<evidence type="ECO:0000259" key="9">
    <source>
        <dbReference type="PROSITE" id="PS50929"/>
    </source>
</evidence>
<dbReference type="Proteomes" id="UP000294743">
    <property type="component" value="Unassembled WGS sequence"/>
</dbReference>
<dbReference type="Gene3D" id="1.20.1560.10">
    <property type="entry name" value="ABC transporter type 1, transmembrane domain"/>
    <property type="match status" value="1"/>
</dbReference>
<dbReference type="PANTHER" id="PTHR24221">
    <property type="entry name" value="ATP-BINDING CASSETTE SUB-FAMILY B"/>
    <property type="match status" value="1"/>
</dbReference>
<dbReference type="PROSITE" id="PS50929">
    <property type="entry name" value="ABC_TM1F"/>
    <property type="match status" value="1"/>
</dbReference>
<comment type="subcellular location">
    <subcellularLocation>
        <location evidence="1">Cell membrane</location>
        <topology evidence="1">Multi-pass membrane protein</topology>
    </subcellularLocation>
</comment>
<dbReference type="InterPro" id="IPR036640">
    <property type="entry name" value="ABC1_TM_sf"/>
</dbReference>
<protein>
    <submittedName>
        <fullName evidence="10">ABC-type multidrug transport system fused ATPase/permease subunit</fullName>
    </submittedName>
</protein>
<reference evidence="10 11" key="1">
    <citation type="submission" date="2019-03" db="EMBL/GenBank/DDBJ databases">
        <title>Genomic Encyclopedia of Type Strains, Phase IV (KMG-IV): sequencing the most valuable type-strain genomes for metagenomic binning, comparative biology and taxonomic classification.</title>
        <authorList>
            <person name="Goeker M."/>
        </authorList>
    </citation>
    <scope>NUCLEOTIDE SEQUENCE [LARGE SCALE GENOMIC DNA]</scope>
    <source>
        <strain evidence="10 11">DSM 28867</strain>
    </source>
</reference>
<evidence type="ECO:0000256" key="3">
    <source>
        <dbReference type="ARBA" id="ARBA00022741"/>
    </source>
</evidence>
<dbReference type="SMART" id="SM00382">
    <property type="entry name" value="AAA"/>
    <property type="match status" value="1"/>
</dbReference>
<dbReference type="GO" id="GO:0005886">
    <property type="term" value="C:plasma membrane"/>
    <property type="evidence" value="ECO:0007669"/>
    <property type="project" value="UniProtKB-SubCell"/>
</dbReference>
<keyword evidence="6 7" id="KW-0472">Membrane</keyword>
<dbReference type="SUPFAM" id="SSF90123">
    <property type="entry name" value="ABC transporter transmembrane region"/>
    <property type="match status" value="1"/>
</dbReference>
<feature type="transmembrane region" description="Helical" evidence="7">
    <location>
        <begin position="25"/>
        <end position="44"/>
    </location>
</feature>
<keyword evidence="11" id="KW-1185">Reference proteome</keyword>
<evidence type="ECO:0000313" key="10">
    <source>
        <dbReference type="EMBL" id="TDW26385.1"/>
    </source>
</evidence>
<dbReference type="InterPro" id="IPR003593">
    <property type="entry name" value="AAA+_ATPase"/>
</dbReference>
<organism evidence="10 11">
    <name type="scientific">Breznakia blatticola</name>
    <dbReference type="NCBI Taxonomy" id="1754012"/>
    <lineage>
        <taxon>Bacteria</taxon>
        <taxon>Bacillati</taxon>
        <taxon>Bacillota</taxon>
        <taxon>Erysipelotrichia</taxon>
        <taxon>Erysipelotrichales</taxon>
        <taxon>Erysipelotrichaceae</taxon>
        <taxon>Breznakia</taxon>
    </lineage>
</organism>
<name>A0A4R8A6V4_9FIRM</name>
<dbReference type="InterPro" id="IPR017871">
    <property type="entry name" value="ABC_transporter-like_CS"/>
</dbReference>
<accession>A0A4R8A6V4</accession>
<feature type="transmembrane region" description="Helical" evidence="7">
    <location>
        <begin position="64"/>
        <end position="85"/>
    </location>
</feature>
<evidence type="ECO:0000256" key="6">
    <source>
        <dbReference type="ARBA" id="ARBA00023136"/>
    </source>
</evidence>
<dbReference type="AlphaFoldDB" id="A0A4R8A6V4"/>
<gene>
    <name evidence="10" type="ORF">EDD63_101100</name>
</gene>
<dbReference type="PANTHER" id="PTHR24221:SF654">
    <property type="entry name" value="ATP-BINDING CASSETTE SUB-FAMILY B MEMBER 6"/>
    <property type="match status" value="1"/>
</dbReference>
<feature type="transmembrane region" description="Helical" evidence="7">
    <location>
        <begin position="161"/>
        <end position="179"/>
    </location>
</feature>
<evidence type="ECO:0000256" key="2">
    <source>
        <dbReference type="ARBA" id="ARBA00022692"/>
    </source>
</evidence>
<evidence type="ECO:0000259" key="8">
    <source>
        <dbReference type="PROSITE" id="PS50893"/>
    </source>
</evidence>
<dbReference type="OrthoDB" id="2328604at2"/>
<dbReference type="PROSITE" id="PS50893">
    <property type="entry name" value="ABC_TRANSPORTER_2"/>
    <property type="match status" value="1"/>
</dbReference>
<dbReference type="CDD" id="cd03228">
    <property type="entry name" value="ABCC_MRP_Like"/>
    <property type="match status" value="1"/>
</dbReference>
<sequence length="589" mass="68713">MENIRTFKKTVSLLFAEMWKQKKSYFLLLFANFCFSGIYTYALFLLPKEVLTMLMQKEIDAQMLIVLFVTIFISSLMGAVMRYLYTPIGYTIRYQLMFELMKKNMYMPLHKFEDPEHLDKQELVILPLQSIEGVQGFYLQLAHISGALGVIAVSIGATFQIHPIIPIITIAWFVLYVKLKLDAGNFADHQVKTNQSIWRESFYLNDISRDASFAKELRVYRMQDYIHEKREQIIKRIQATLTPMERKESHILHLDNVYQFIRDGVMYGVLIVAYFAKTISLPLFSSYTSLVMQVNSAFEVIFEGFRTLSFRYPSIIRMFEYLHEEDDQKQAQPLPEASTWEIVFEHVDFHYPGNTHMVFKDLNFTLRQGKKLAIIGLNGVGKTTMMKLLMGLYPPTSGTIYFNGVDIQNIDKESYFTLFAPVFQELNIFPYSLKENLTFQNDCSDEELVEITKQVGIYEDIKTYGWDKQLTRFVDSEGLLLSGGQSQKLLMARALAYHRDILILDEPTSALDPIAEYEFYHKINNEYNDKTILFISHRLASTSFCDEILLVDAQNISEFGTHEELMQRKGMYYDLFQVQAKYYKEEELA</sequence>
<dbReference type="InterPro" id="IPR039421">
    <property type="entry name" value="Type_1_exporter"/>
</dbReference>
<dbReference type="Pfam" id="PF00005">
    <property type="entry name" value="ABC_tran"/>
    <property type="match status" value="1"/>
</dbReference>
<comment type="caution">
    <text evidence="10">The sequence shown here is derived from an EMBL/GenBank/DDBJ whole genome shotgun (WGS) entry which is preliminary data.</text>
</comment>
<evidence type="ECO:0000256" key="7">
    <source>
        <dbReference type="SAM" id="Phobius"/>
    </source>
</evidence>
<dbReference type="PROSITE" id="PS00211">
    <property type="entry name" value="ABC_TRANSPORTER_1"/>
    <property type="match status" value="1"/>
</dbReference>
<keyword evidence="2 7" id="KW-0812">Transmembrane</keyword>
<proteinExistence type="predicted"/>
<dbReference type="GO" id="GO:0016887">
    <property type="term" value="F:ATP hydrolysis activity"/>
    <property type="evidence" value="ECO:0007669"/>
    <property type="project" value="InterPro"/>
</dbReference>
<dbReference type="GO" id="GO:0140359">
    <property type="term" value="F:ABC-type transporter activity"/>
    <property type="evidence" value="ECO:0007669"/>
    <property type="project" value="InterPro"/>
</dbReference>
<evidence type="ECO:0000256" key="5">
    <source>
        <dbReference type="ARBA" id="ARBA00022989"/>
    </source>
</evidence>
<dbReference type="GO" id="GO:0005524">
    <property type="term" value="F:ATP binding"/>
    <property type="evidence" value="ECO:0007669"/>
    <property type="project" value="UniProtKB-KW"/>
</dbReference>
<dbReference type="EMBL" id="SODD01000001">
    <property type="protein sequence ID" value="TDW26385.1"/>
    <property type="molecule type" value="Genomic_DNA"/>
</dbReference>
<keyword evidence="4" id="KW-0067">ATP-binding</keyword>
<keyword evidence="5 7" id="KW-1133">Transmembrane helix</keyword>